<dbReference type="GO" id="GO:0016787">
    <property type="term" value="F:hydrolase activity"/>
    <property type="evidence" value="ECO:0007669"/>
    <property type="project" value="UniProtKB-KW"/>
</dbReference>
<dbReference type="Gene3D" id="3.40.50.1820">
    <property type="entry name" value="alpha/beta hydrolase"/>
    <property type="match status" value="1"/>
</dbReference>
<dbReference type="InterPro" id="IPR050266">
    <property type="entry name" value="AB_hydrolase_sf"/>
</dbReference>
<dbReference type="SUPFAM" id="SSF53474">
    <property type="entry name" value="alpha/beta-Hydrolases"/>
    <property type="match status" value="1"/>
</dbReference>
<dbReference type="RefSeq" id="WP_267988482.1">
    <property type="nucleotide sequence ID" value="NZ_JAPJZI010000001.1"/>
</dbReference>
<dbReference type="EMBL" id="JAPJZI010000001">
    <property type="protein sequence ID" value="MDA5397003.1"/>
    <property type="molecule type" value="Genomic_DNA"/>
</dbReference>
<dbReference type="InterPro" id="IPR000073">
    <property type="entry name" value="AB_hydrolase_1"/>
</dbReference>
<reference evidence="3" key="1">
    <citation type="submission" date="2022-11" db="EMBL/GenBank/DDBJ databases">
        <title>Draft genome sequence of Hoeflea poritis E7-10 and Hoeflea prorocentri PM5-8, separated from scleractinian coral Porites lutea and marine dinoflagellate.</title>
        <authorList>
            <person name="Zhang G."/>
            <person name="Wei Q."/>
            <person name="Cai L."/>
        </authorList>
    </citation>
    <scope>NUCLEOTIDE SEQUENCE</scope>
    <source>
        <strain evidence="3">PM5-8</strain>
    </source>
</reference>
<dbReference type="PRINTS" id="PR00111">
    <property type="entry name" value="ABHYDROLASE"/>
</dbReference>
<sequence length="290" mass="31218">MTLIMPTVESDNASLSYMDRAGEGMPILFLHGSGFSKEVFSQQFESEELAGHRLIAVDLPGHGASPDAADPKATYSYAGFAAAVTGFIREIGLERCVVVGWSLGGHVAYEMLDAVPEVAGVLTFGAPPAVGGPLGIVRSLHISRNLLLISKGRFSKLDAERFELACLGGMRRGEFVDALLRTDEKMRPLLSRSVMSISGGGQKERLEASRTPVCILQGRHDPIARTGYVQTLSWPALFEGRAVIFEESGHAPFVDAQERFDRLVRRFCDAVASGQTGHAGNDMLPLSLAV</sequence>
<dbReference type="GO" id="GO:0016020">
    <property type="term" value="C:membrane"/>
    <property type="evidence" value="ECO:0007669"/>
    <property type="project" value="TreeGrafter"/>
</dbReference>
<keyword evidence="4" id="KW-1185">Reference proteome</keyword>
<gene>
    <name evidence="3" type="ORF">OQ273_00325</name>
</gene>
<comment type="caution">
    <text evidence="3">The sequence shown here is derived from an EMBL/GenBank/DDBJ whole genome shotgun (WGS) entry which is preliminary data.</text>
</comment>
<dbReference type="AlphaFoldDB" id="A0A9X3UD44"/>
<evidence type="ECO:0000259" key="2">
    <source>
        <dbReference type="Pfam" id="PF12697"/>
    </source>
</evidence>
<protein>
    <submittedName>
        <fullName evidence="3">Alpha/beta hydrolase</fullName>
    </submittedName>
</protein>
<dbReference type="Pfam" id="PF12697">
    <property type="entry name" value="Abhydrolase_6"/>
    <property type="match status" value="1"/>
</dbReference>
<proteinExistence type="predicted"/>
<evidence type="ECO:0000313" key="3">
    <source>
        <dbReference type="EMBL" id="MDA5397003.1"/>
    </source>
</evidence>
<accession>A0A9X3UD44</accession>
<dbReference type="PANTHER" id="PTHR43798">
    <property type="entry name" value="MONOACYLGLYCEROL LIPASE"/>
    <property type="match status" value="1"/>
</dbReference>
<keyword evidence="1 3" id="KW-0378">Hydrolase</keyword>
<evidence type="ECO:0000256" key="1">
    <source>
        <dbReference type="ARBA" id="ARBA00022801"/>
    </source>
</evidence>
<feature type="domain" description="AB hydrolase-1" evidence="2">
    <location>
        <begin position="27"/>
        <end position="260"/>
    </location>
</feature>
<dbReference type="InterPro" id="IPR029058">
    <property type="entry name" value="AB_hydrolase_fold"/>
</dbReference>
<organism evidence="3 4">
    <name type="scientific">Hoeflea prorocentri</name>
    <dbReference type="NCBI Taxonomy" id="1922333"/>
    <lineage>
        <taxon>Bacteria</taxon>
        <taxon>Pseudomonadati</taxon>
        <taxon>Pseudomonadota</taxon>
        <taxon>Alphaproteobacteria</taxon>
        <taxon>Hyphomicrobiales</taxon>
        <taxon>Rhizobiaceae</taxon>
        <taxon>Hoeflea</taxon>
    </lineage>
</organism>
<dbReference type="PANTHER" id="PTHR43798:SF31">
    <property type="entry name" value="AB HYDROLASE SUPERFAMILY PROTEIN YCLE"/>
    <property type="match status" value="1"/>
</dbReference>
<evidence type="ECO:0000313" key="4">
    <source>
        <dbReference type="Proteomes" id="UP001151234"/>
    </source>
</evidence>
<dbReference type="Proteomes" id="UP001151234">
    <property type="component" value="Unassembled WGS sequence"/>
</dbReference>
<name>A0A9X3UD44_9HYPH</name>